<keyword evidence="2" id="KW-1185">Reference proteome</keyword>
<accession>A0A8B6E4P7</accession>
<reference evidence="1" key="1">
    <citation type="submission" date="2018-11" db="EMBL/GenBank/DDBJ databases">
        <authorList>
            <person name="Alioto T."/>
            <person name="Alioto T."/>
        </authorList>
    </citation>
    <scope>NUCLEOTIDE SEQUENCE</scope>
</reference>
<proteinExistence type="predicted"/>
<dbReference type="Proteomes" id="UP000596742">
    <property type="component" value="Unassembled WGS sequence"/>
</dbReference>
<comment type="caution">
    <text evidence="1">The sequence shown here is derived from an EMBL/GenBank/DDBJ whole genome shotgun (WGS) entry which is preliminary data.</text>
</comment>
<gene>
    <name evidence="1" type="ORF">MGAL_10B035125</name>
</gene>
<evidence type="ECO:0000313" key="2">
    <source>
        <dbReference type="Proteomes" id="UP000596742"/>
    </source>
</evidence>
<protein>
    <submittedName>
        <fullName evidence="1">Uncharacterized protein</fullName>
    </submittedName>
</protein>
<dbReference type="EMBL" id="UYJE01004452">
    <property type="protein sequence ID" value="VDI28113.1"/>
    <property type="molecule type" value="Genomic_DNA"/>
</dbReference>
<evidence type="ECO:0000313" key="1">
    <source>
        <dbReference type="EMBL" id="VDI28113.1"/>
    </source>
</evidence>
<dbReference type="AlphaFoldDB" id="A0A8B6E4P7"/>
<organism evidence="1 2">
    <name type="scientific">Mytilus galloprovincialis</name>
    <name type="common">Mediterranean mussel</name>
    <dbReference type="NCBI Taxonomy" id="29158"/>
    <lineage>
        <taxon>Eukaryota</taxon>
        <taxon>Metazoa</taxon>
        <taxon>Spiralia</taxon>
        <taxon>Lophotrochozoa</taxon>
        <taxon>Mollusca</taxon>
        <taxon>Bivalvia</taxon>
        <taxon>Autobranchia</taxon>
        <taxon>Pteriomorphia</taxon>
        <taxon>Mytilida</taxon>
        <taxon>Mytiloidea</taxon>
        <taxon>Mytilidae</taxon>
        <taxon>Mytilinae</taxon>
        <taxon>Mytilus</taxon>
    </lineage>
</organism>
<name>A0A8B6E4P7_MYTGA</name>
<sequence length="187" mass="21000">MIIFVCVCCFIKNDRKQHKIRLKNRRRLQQSRALQLSNEQQHYRVIGSYYDNGNAAGGVAYSRTQLEYGADLERLINSISDCSASLPTVNPPAYEAIINGNTTAIDSYNQRTYTGDVEKRNAHHIPNNGTIFLDNTKYIPTVSPPAYEEIMKENAAGIVLYNPGTHTQGNEEWLANYIAKNGTVTNV</sequence>
<dbReference type="OrthoDB" id="6136958at2759"/>